<dbReference type="GO" id="GO:0032589">
    <property type="term" value="C:neuron projection membrane"/>
    <property type="evidence" value="ECO:0007669"/>
    <property type="project" value="TreeGrafter"/>
</dbReference>
<accession>A0A1B0CRK7</accession>
<dbReference type="PANTHER" id="PTHR23279:SF12">
    <property type="entry name" value="DEFECTIVE PROBOSCIS EXTENSION RESPONSE 14, ISOFORM A-RELATED"/>
    <property type="match status" value="1"/>
</dbReference>
<dbReference type="KEGG" id="lll:129792354"/>
<dbReference type="InterPro" id="IPR036179">
    <property type="entry name" value="Ig-like_dom_sf"/>
</dbReference>
<evidence type="ECO:0000256" key="2">
    <source>
        <dbReference type="SAM" id="SignalP"/>
    </source>
</evidence>
<feature type="compositionally biased region" description="Low complexity" evidence="1">
    <location>
        <begin position="92"/>
        <end position="101"/>
    </location>
</feature>
<feature type="chain" id="PRO_5008406062" description="Ig-like domain-containing protein" evidence="2">
    <location>
        <begin position="27"/>
        <end position="443"/>
    </location>
</feature>
<dbReference type="Proteomes" id="UP000092461">
    <property type="component" value="Unassembled WGS sequence"/>
</dbReference>
<reference evidence="4" key="1">
    <citation type="submission" date="2020-05" db="UniProtKB">
        <authorList>
            <consortium name="EnsemblMetazoa"/>
        </authorList>
    </citation>
    <scope>IDENTIFICATION</scope>
    <source>
        <strain evidence="4">Jacobina</strain>
    </source>
</reference>
<dbReference type="Pfam" id="PF07686">
    <property type="entry name" value="V-set"/>
    <property type="match status" value="1"/>
</dbReference>
<dbReference type="EMBL" id="AJWK01024901">
    <property type="status" value="NOT_ANNOTATED_CDS"/>
    <property type="molecule type" value="Genomic_DNA"/>
</dbReference>
<dbReference type="RefSeq" id="XP_055687288.1">
    <property type="nucleotide sequence ID" value="XM_055831313.1"/>
</dbReference>
<feature type="compositionally biased region" description="Basic and acidic residues" evidence="1">
    <location>
        <begin position="28"/>
        <end position="50"/>
    </location>
</feature>
<proteinExistence type="predicted"/>
<feature type="domain" description="Ig-like" evidence="3">
    <location>
        <begin position="285"/>
        <end position="385"/>
    </location>
</feature>
<protein>
    <recommendedName>
        <fullName evidence="3">Ig-like domain-containing protein</fullName>
    </recommendedName>
</protein>
<feature type="region of interest" description="Disordered" evidence="1">
    <location>
        <begin position="92"/>
        <end position="150"/>
    </location>
</feature>
<sequence>MHRLHILNFLHLLITIATMMMQSSVASHQDDTQIHSHEDSSQMTRSKQEEVEVQQLNLPDNTSTIDWLSTAVPETPPSTSIVVHVTTEVPTEPPKVTTTREIFTTKPPQKLRTIPPHHRHHPVTNSSSTGNSSASRSPLGPPFRPDHPINNFIFDTHSSASGKHHHHSDRYGPHFEDIKTVGNVTNITVQIGSSVYLNCRISLLQDKTVSWVRRRLEVGEDGMELLTVGHHTYSGDPRYTVDFQYPSNWRLKISPTQKIDEGTYECQISTHPPRVIQVNLHINAPEVMIIDEMGAPLQDKYYEVDSTIQLSCIVRAMRMPSSFHSVFWTHGDRILNYDVTRGGISVKTDLMEGGANSTLFVARVNKSDSGNYTCSISSAQFYTVTVHVLNGESYAELHHGTATISFPQWKFIGFVCFVICLLTSFYPWGDDIPHVLFKSRINR</sequence>
<evidence type="ECO:0000313" key="5">
    <source>
        <dbReference type="Proteomes" id="UP000092461"/>
    </source>
</evidence>
<name>A0A1B0CRK7_LUTLO</name>
<feature type="region of interest" description="Disordered" evidence="1">
    <location>
        <begin position="27"/>
        <end position="50"/>
    </location>
</feature>
<dbReference type="Pfam" id="PF00047">
    <property type="entry name" value="ig"/>
    <property type="match status" value="1"/>
</dbReference>
<dbReference type="VEuPathDB" id="VectorBase:LLONM1_010548"/>
<dbReference type="InterPro" id="IPR013151">
    <property type="entry name" value="Immunoglobulin_dom"/>
</dbReference>
<dbReference type="GeneID" id="129792354"/>
<dbReference type="EMBL" id="AJWK01024902">
    <property type="status" value="NOT_ANNOTATED_CDS"/>
    <property type="molecule type" value="Genomic_DNA"/>
</dbReference>
<dbReference type="CDD" id="cd00096">
    <property type="entry name" value="Ig"/>
    <property type="match status" value="1"/>
</dbReference>
<keyword evidence="5" id="KW-1185">Reference proteome</keyword>
<feature type="signal peptide" evidence="2">
    <location>
        <begin position="1"/>
        <end position="26"/>
    </location>
</feature>
<evidence type="ECO:0000259" key="3">
    <source>
        <dbReference type="PROSITE" id="PS50835"/>
    </source>
</evidence>
<dbReference type="EMBL" id="AJWK01024903">
    <property type="status" value="NOT_ANNOTATED_CDS"/>
    <property type="molecule type" value="Genomic_DNA"/>
</dbReference>
<dbReference type="InterPro" id="IPR007110">
    <property type="entry name" value="Ig-like_dom"/>
</dbReference>
<evidence type="ECO:0000256" key="1">
    <source>
        <dbReference type="SAM" id="MobiDB-lite"/>
    </source>
</evidence>
<dbReference type="RefSeq" id="XP_055687266.1">
    <property type="nucleotide sequence ID" value="XM_055831291.1"/>
</dbReference>
<dbReference type="PROSITE" id="PS50835">
    <property type="entry name" value="IG_LIKE"/>
    <property type="match status" value="2"/>
</dbReference>
<dbReference type="RefSeq" id="XP_055687277.1">
    <property type="nucleotide sequence ID" value="XM_055831302.1"/>
</dbReference>
<dbReference type="InterPro" id="IPR037448">
    <property type="entry name" value="Zig-8"/>
</dbReference>
<dbReference type="SMART" id="SM00408">
    <property type="entry name" value="IGc2"/>
    <property type="match status" value="2"/>
</dbReference>
<feature type="compositionally biased region" description="Low complexity" evidence="1">
    <location>
        <begin position="126"/>
        <end position="137"/>
    </location>
</feature>
<dbReference type="PANTHER" id="PTHR23279">
    <property type="entry name" value="DEFECTIVE PROBOSCIS EXTENSION RESPONSE DPR -RELATED"/>
    <property type="match status" value="1"/>
</dbReference>
<dbReference type="EMBL" id="AJWK01024900">
    <property type="status" value="NOT_ANNOTATED_CDS"/>
    <property type="molecule type" value="Genomic_DNA"/>
</dbReference>
<dbReference type="Gene3D" id="2.60.40.10">
    <property type="entry name" value="Immunoglobulins"/>
    <property type="match status" value="2"/>
</dbReference>
<dbReference type="SUPFAM" id="SSF48726">
    <property type="entry name" value="Immunoglobulin"/>
    <property type="match status" value="2"/>
</dbReference>
<dbReference type="GO" id="GO:0050808">
    <property type="term" value="P:synapse organization"/>
    <property type="evidence" value="ECO:0007669"/>
    <property type="project" value="TreeGrafter"/>
</dbReference>
<dbReference type="VEuPathDB" id="VectorBase:LLOJ007505"/>
<evidence type="ECO:0000313" key="4">
    <source>
        <dbReference type="EnsemblMetazoa" id="LLOJ007505-PA"/>
    </source>
</evidence>
<dbReference type="InterPro" id="IPR013106">
    <property type="entry name" value="Ig_V-set"/>
</dbReference>
<dbReference type="OrthoDB" id="6354602at2759"/>
<dbReference type="RefSeq" id="XP_055687297.1">
    <property type="nucleotide sequence ID" value="XM_055831322.1"/>
</dbReference>
<dbReference type="EMBL" id="AJWK01024904">
    <property type="status" value="NOT_ANNOTATED_CDS"/>
    <property type="molecule type" value="Genomic_DNA"/>
</dbReference>
<dbReference type="InterPro" id="IPR013783">
    <property type="entry name" value="Ig-like_fold"/>
</dbReference>
<feature type="domain" description="Ig-like" evidence="3">
    <location>
        <begin position="173"/>
        <end position="277"/>
    </location>
</feature>
<dbReference type="InterPro" id="IPR003599">
    <property type="entry name" value="Ig_sub"/>
</dbReference>
<dbReference type="EnsemblMetazoa" id="LLOJ007505-RA">
    <property type="protein sequence ID" value="LLOJ007505-PA"/>
    <property type="gene ID" value="LLOJ007505"/>
</dbReference>
<dbReference type="FunFam" id="2.60.40.10:FF:001606">
    <property type="entry name" value="uncharacterized protein LOC108091111"/>
    <property type="match status" value="1"/>
</dbReference>
<organism evidence="4 5">
    <name type="scientific">Lutzomyia longipalpis</name>
    <name type="common">Sand fly</name>
    <dbReference type="NCBI Taxonomy" id="7200"/>
    <lineage>
        <taxon>Eukaryota</taxon>
        <taxon>Metazoa</taxon>
        <taxon>Ecdysozoa</taxon>
        <taxon>Arthropoda</taxon>
        <taxon>Hexapoda</taxon>
        <taxon>Insecta</taxon>
        <taxon>Pterygota</taxon>
        <taxon>Neoptera</taxon>
        <taxon>Endopterygota</taxon>
        <taxon>Diptera</taxon>
        <taxon>Nematocera</taxon>
        <taxon>Psychodoidea</taxon>
        <taxon>Psychodidae</taxon>
        <taxon>Lutzomyia</taxon>
        <taxon>Lutzomyia</taxon>
    </lineage>
</organism>
<dbReference type="AlphaFoldDB" id="A0A1B0CRK7"/>
<keyword evidence="2" id="KW-0732">Signal</keyword>
<dbReference type="InterPro" id="IPR003598">
    <property type="entry name" value="Ig_sub2"/>
</dbReference>
<dbReference type="SMART" id="SM00409">
    <property type="entry name" value="IG"/>
    <property type="match status" value="2"/>
</dbReference>